<feature type="transmembrane region" description="Helical" evidence="1">
    <location>
        <begin position="21"/>
        <end position="39"/>
    </location>
</feature>
<evidence type="ECO:0000256" key="1">
    <source>
        <dbReference type="SAM" id="Phobius"/>
    </source>
</evidence>
<dbReference type="EMBL" id="JAPMUA010000001">
    <property type="protein sequence ID" value="MDG3584744.1"/>
    <property type="molecule type" value="Genomic_DNA"/>
</dbReference>
<keyword evidence="1" id="KW-1133">Transmembrane helix</keyword>
<proteinExistence type="predicted"/>
<evidence type="ECO:0000259" key="2">
    <source>
        <dbReference type="Pfam" id="PF26566"/>
    </source>
</evidence>
<reference evidence="3" key="1">
    <citation type="submission" date="2022-11" db="EMBL/GenBank/DDBJ databases">
        <title>High-quality draft genome sequence of Galbibacter sp. strain CMA-7.</title>
        <authorList>
            <person name="Wei L."/>
            <person name="Dong C."/>
            <person name="Shao Z."/>
        </authorList>
    </citation>
    <scope>NUCLEOTIDE SEQUENCE</scope>
    <source>
        <strain evidence="3">CMA-7</strain>
    </source>
</reference>
<dbReference type="RefSeq" id="WP_277898502.1">
    <property type="nucleotide sequence ID" value="NZ_JAPMUA010000001.1"/>
</dbReference>
<dbReference type="Pfam" id="PF26566">
    <property type="entry name" value="PH_40"/>
    <property type="match status" value="1"/>
</dbReference>
<keyword evidence="1" id="KW-0812">Transmembrane</keyword>
<comment type="caution">
    <text evidence="3">The sequence shown here is derived from an EMBL/GenBank/DDBJ whole genome shotgun (WGS) entry which is preliminary data.</text>
</comment>
<protein>
    <recommendedName>
        <fullName evidence="2">PH domain-containing protein</fullName>
    </recommendedName>
</protein>
<feature type="domain" description="PH" evidence="2">
    <location>
        <begin position="10"/>
        <end position="136"/>
    </location>
</feature>
<accession>A0ABT6FNA2</accession>
<organism evidence="3 4">
    <name type="scientific">Galbibacter pacificus</name>
    <dbReference type="NCBI Taxonomy" id="2996052"/>
    <lineage>
        <taxon>Bacteria</taxon>
        <taxon>Pseudomonadati</taxon>
        <taxon>Bacteroidota</taxon>
        <taxon>Flavobacteriia</taxon>
        <taxon>Flavobacteriales</taxon>
        <taxon>Flavobacteriaceae</taxon>
        <taxon>Galbibacter</taxon>
    </lineage>
</organism>
<name>A0ABT6FNA2_9FLAO</name>
<evidence type="ECO:0000313" key="3">
    <source>
        <dbReference type="EMBL" id="MDG3584744.1"/>
    </source>
</evidence>
<keyword evidence="1" id="KW-0472">Membrane</keyword>
<keyword evidence="4" id="KW-1185">Reference proteome</keyword>
<sequence>MGDVKKEKMVYKINKKAVLKNLDYIIFITIVYAVIVLYYEDYKVAYTINAFTLFYLIPLIVVIFLFWDYYFHTKGQKVFFSDENIVVKTAKVDKKYEKSDVEKVTLYAAPSFRRNSTFRLLPFEAFHFVEIKMNSSKGGYIYNIFIRS</sequence>
<evidence type="ECO:0000313" key="4">
    <source>
        <dbReference type="Proteomes" id="UP001153642"/>
    </source>
</evidence>
<gene>
    <name evidence="3" type="ORF">OSR52_02605</name>
</gene>
<dbReference type="Proteomes" id="UP001153642">
    <property type="component" value="Unassembled WGS sequence"/>
</dbReference>
<feature type="transmembrane region" description="Helical" evidence="1">
    <location>
        <begin position="45"/>
        <end position="67"/>
    </location>
</feature>
<dbReference type="InterPro" id="IPR058916">
    <property type="entry name" value="PH_40"/>
</dbReference>